<organism evidence="1 2">
    <name type="scientific">Chiloscyllium punctatum</name>
    <name type="common">Brownbanded bambooshark</name>
    <name type="synonym">Hemiscyllium punctatum</name>
    <dbReference type="NCBI Taxonomy" id="137246"/>
    <lineage>
        <taxon>Eukaryota</taxon>
        <taxon>Metazoa</taxon>
        <taxon>Chordata</taxon>
        <taxon>Craniata</taxon>
        <taxon>Vertebrata</taxon>
        <taxon>Chondrichthyes</taxon>
        <taxon>Elasmobranchii</taxon>
        <taxon>Galeomorphii</taxon>
        <taxon>Galeoidea</taxon>
        <taxon>Orectolobiformes</taxon>
        <taxon>Hemiscylliidae</taxon>
        <taxon>Chiloscyllium</taxon>
    </lineage>
</organism>
<reference evidence="1 2" key="1">
    <citation type="journal article" date="2018" name="Nat. Ecol. Evol.">
        <title>Shark genomes provide insights into elasmobranch evolution and the origin of vertebrates.</title>
        <authorList>
            <person name="Hara Y"/>
            <person name="Yamaguchi K"/>
            <person name="Onimaru K"/>
            <person name="Kadota M"/>
            <person name="Koyanagi M"/>
            <person name="Keeley SD"/>
            <person name="Tatsumi K"/>
            <person name="Tanaka K"/>
            <person name="Motone F"/>
            <person name="Kageyama Y"/>
            <person name="Nozu R"/>
            <person name="Adachi N"/>
            <person name="Nishimura O"/>
            <person name="Nakagawa R"/>
            <person name="Tanegashima C"/>
            <person name="Kiyatake I"/>
            <person name="Matsumoto R"/>
            <person name="Murakumo K"/>
            <person name="Nishida K"/>
            <person name="Terakita A"/>
            <person name="Kuratani S"/>
            <person name="Sato K"/>
            <person name="Hyodo S Kuraku.S."/>
        </authorList>
    </citation>
    <scope>NUCLEOTIDE SEQUENCE [LARGE SCALE GENOMIC DNA]</scope>
</reference>
<keyword evidence="2" id="KW-1185">Reference proteome</keyword>
<comment type="caution">
    <text evidence="1">The sequence shown here is derived from an EMBL/GenBank/DDBJ whole genome shotgun (WGS) entry which is preliminary data.</text>
</comment>
<dbReference type="EMBL" id="BEZZ01001299">
    <property type="protein sequence ID" value="GCC17229.1"/>
    <property type="molecule type" value="Genomic_DNA"/>
</dbReference>
<dbReference type="Proteomes" id="UP000287033">
    <property type="component" value="Unassembled WGS sequence"/>
</dbReference>
<accession>A0A401RGF3</accession>
<protein>
    <submittedName>
        <fullName evidence="1">Uncharacterized protein</fullName>
    </submittedName>
</protein>
<evidence type="ECO:0000313" key="1">
    <source>
        <dbReference type="EMBL" id="GCC17229.1"/>
    </source>
</evidence>
<name>A0A401RGF3_CHIPU</name>
<sequence>MGPHEIGRCIRALRPYHSGLDRRRRLRISLPVGPGGLGHKQAGLRPCLFPSRADTQTCTVPAPTVPDQIRGAACRRYHCGRTHWPRCLATRGVH</sequence>
<proteinExistence type="predicted"/>
<gene>
    <name evidence="1" type="ORF">chiPu_0017493</name>
</gene>
<evidence type="ECO:0000313" key="2">
    <source>
        <dbReference type="Proteomes" id="UP000287033"/>
    </source>
</evidence>
<dbReference type="AlphaFoldDB" id="A0A401RGF3"/>